<comment type="catalytic activity">
    <reaction evidence="13">
        <text>3-sulfino-L-alanine(out) + L-aspartate(in) = 3-sulfino-L-alanine(in) + L-aspartate(out)</text>
        <dbReference type="Rhea" id="RHEA:70975"/>
        <dbReference type="ChEBI" id="CHEBI:29991"/>
        <dbReference type="ChEBI" id="CHEBI:61085"/>
    </reaction>
</comment>
<dbReference type="SUPFAM" id="SSF47473">
    <property type="entry name" value="EF-hand"/>
    <property type="match status" value="2"/>
</dbReference>
<evidence type="ECO:0000256" key="2">
    <source>
        <dbReference type="ARBA" id="ARBA00006375"/>
    </source>
</evidence>
<evidence type="ECO:0000256" key="13">
    <source>
        <dbReference type="ARBA" id="ARBA00037019"/>
    </source>
</evidence>
<dbReference type="InterPro" id="IPR002067">
    <property type="entry name" value="MCP"/>
</dbReference>
<dbReference type="InterPro" id="IPR002048">
    <property type="entry name" value="EF_hand_dom"/>
</dbReference>
<dbReference type="InterPro" id="IPR051028">
    <property type="entry name" value="Mito_Solute_Carrier"/>
</dbReference>
<reference evidence="19" key="2">
    <citation type="submission" date="2025-09" db="UniProtKB">
        <authorList>
            <consortium name="Ensembl"/>
        </authorList>
    </citation>
    <scope>IDENTIFICATION</scope>
</reference>
<comment type="similarity">
    <text evidence="2">Belongs to the mitochondrial carrier (TC 2.A.29) family.</text>
</comment>
<keyword evidence="8" id="KW-0106">Calcium</keyword>
<evidence type="ECO:0000313" key="19">
    <source>
        <dbReference type="Ensembl" id="ENSSDAP00000027245.1"/>
    </source>
</evidence>
<keyword evidence="4 17" id="KW-0812">Transmembrane</keyword>
<keyword evidence="7" id="KW-0999">Mitochondrion inner membrane</keyword>
<feature type="repeat" description="Solcar" evidence="17">
    <location>
        <begin position="490"/>
        <end position="578"/>
    </location>
</feature>
<keyword evidence="12 17" id="KW-0472">Membrane</keyword>
<evidence type="ECO:0000256" key="17">
    <source>
        <dbReference type="PROSITE-ProRule" id="PRU00282"/>
    </source>
</evidence>
<evidence type="ECO:0000256" key="10">
    <source>
        <dbReference type="ARBA" id="ARBA00022990"/>
    </source>
</evidence>
<evidence type="ECO:0000256" key="7">
    <source>
        <dbReference type="ARBA" id="ARBA00022792"/>
    </source>
</evidence>
<dbReference type="PANTHER" id="PTHR45678">
    <property type="entry name" value="MITOCHONDRIAL 2-OXODICARBOXYLATE CARRIER 1-RELATED"/>
    <property type="match status" value="1"/>
</dbReference>
<dbReference type="SUPFAM" id="SSF103506">
    <property type="entry name" value="Mitochondrial carrier"/>
    <property type="match status" value="1"/>
</dbReference>
<dbReference type="PROSITE" id="PS50920">
    <property type="entry name" value="SOLCAR"/>
    <property type="match status" value="3"/>
</dbReference>
<dbReference type="FunFam" id="1.50.40.10:FF:000004">
    <property type="entry name" value="Calcium-binding mitochondrial carrier protein Aralar1"/>
    <property type="match status" value="1"/>
</dbReference>
<comment type="catalytic activity">
    <reaction evidence="16">
        <text>3-sulfino-L-alanine(out) + L-glutamate(in) + H(+)(in) = 3-sulfino-L-alanine(in) + L-glutamate(out) + H(+)(out)</text>
        <dbReference type="Rhea" id="RHEA:70967"/>
        <dbReference type="ChEBI" id="CHEBI:15378"/>
        <dbReference type="ChEBI" id="CHEBI:29985"/>
        <dbReference type="ChEBI" id="CHEBI:61085"/>
    </reaction>
</comment>
<dbReference type="AlphaFoldDB" id="A0A8C9QU94"/>
<evidence type="ECO:0000313" key="20">
    <source>
        <dbReference type="Proteomes" id="UP000694422"/>
    </source>
</evidence>
<dbReference type="FunFam" id="1.10.238.10:FF:000064">
    <property type="entry name" value="calcium-binding mitochondrial carrier protein Aralar1 isoform X1"/>
    <property type="match status" value="1"/>
</dbReference>
<evidence type="ECO:0000256" key="3">
    <source>
        <dbReference type="ARBA" id="ARBA00022448"/>
    </source>
</evidence>
<reference evidence="19" key="1">
    <citation type="submission" date="2025-08" db="UniProtKB">
        <authorList>
            <consortium name="Ensembl"/>
        </authorList>
    </citation>
    <scope>IDENTIFICATION</scope>
</reference>
<dbReference type="Gene3D" id="1.10.238.10">
    <property type="entry name" value="EF-hand"/>
    <property type="match status" value="2"/>
</dbReference>
<comment type="catalytic activity">
    <reaction evidence="15">
        <text>L-aspartate(in) + L-glutamate(out) + H(+)(out) = L-aspartate(out) + L-glutamate(in) + H(+)(in)</text>
        <dbReference type="Rhea" id="RHEA:70783"/>
        <dbReference type="ChEBI" id="CHEBI:15378"/>
        <dbReference type="ChEBI" id="CHEBI:29985"/>
        <dbReference type="ChEBI" id="CHEBI:29991"/>
    </reaction>
</comment>
<dbReference type="PROSITE" id="PS50222">
    <property type="entry name" value="EF_HAND_2"/>
    <property type="match status" value="2"/>
</dbReference>
<protein>
    <recommendedName>
        <fullName evidence="18">EF-hand domain-containing protein</fullName>
    </recommendedName>
</protein>
<name>A0A8C9QU94_SPEDA</name>
<evidence type="ECO:0000256" key="16">
    <source>
        <dbReference type="ARBA" id="ARBA00048652"/>
    </source>
</evidence>
<dbReference type="Ensembl" id="ENSSDAT00000031139.1">
    <property type="protein sequence ID" value="ENSSDAP00000027245.1"/>
    <property type="gene ID" value="ENSSDAG00000024690.1"/>
</dbReference>
<feature type="repeat" description="Solcar" evidence="17">
    <location>
        <begin position="310"/>
        <end position="390"/>
    </location>
</feature>
<evidence type="ECO:0000256" key="15">
    <source>
        <dbReference type="ARBA" id="ARBA00047487"/>
    </source>
</evidence>
<dbReference type="PRINTS" id="PR00926">
    <property type="entry name" value="MITOCARRIER"/>
</dbReference>
<keyword evidence="3" id="KW-0813">Transport</keyword>
<organism evidence="19 20">
    <name type="scientific">Spermophilus dauricus</name>
    <name type="common">Daurian ground squirrel</name>
    <dbReference type="NCBI Taxonomy" id="99837"/>
    <lineage>
        <taxon>Eukaryota</taxon>
        <taxon>Metazoa</taxon>
        <taxon>Chordata</taxon>
        <taxon>Craniata</taxon>
        <taxon>Vertebrata</taxon>
        <taxon>Euteleostomi</taxon>
        <taxon>Mammalia</taxon>
        <taxon>Eutheria</taxon>
        <taxon>Euarchontoglires</taxon>
        <taxon>Glires</taxon>
        <taxon>Rodentia</taxon>
        <taxon>Sciuromorpha</taxon>
        <taxon>Sciuridae</taxon>
        <taxon>Xerinae</taxon>
        <taxon>Marmotini</taxon>
        <taxon>Spermophilus</taxon>
    </lineage>
</organism>
<evidence type="ECO:0000256" key="4">
    <source>
        <dbReference type="ARBA" id="ARBA00022692"/>
    </source>
</evidence>
<dbReference type="InterPro" id="IPR011992">
    <property type="entry name" value="EF-hand-dom_pair"/>
</dbReference>
<sequence>TQGLAHAGEHFTTEPQTIFLKYASIEKNGEFFMSPNDFVTRYLNIFGESQPNPKTVELLSGVVDQTKDGLISFQEFVAFESVLCAPDALFMVVFQLFDKAGKGEVTFEDVKQVFGQTTIHQHIPFNWDSEFVQLHFGKERKRHLTYAEFTQFLLEIQLEHAKQAFVQRDNAKSGRVTAIDFRDIMVTIRPHVLTPFVEECLVAAAGGTTSHQVSFSYFNGFNSLLNNMELIRKIYSTLAGNRKDVEVTKEEFVLAAQKFGQVTPMEVDILFQLADLYEPRGRMTLADIERIAQRQKASGDSARPILLQVAESAYRFGLGSIAGAVGATAVYPIDLVKTRMQNQRSTGSCGRKVLRYEGFFGLYRGLLPQLLGVVPEKAIKLTVNDFVRDKFMHKDGSVPLAAEILAGGCAGGSQVIFTNPLEIVKIRLQVAGEITTGPRVSALSVLRDLGFFGIYKGAKACFLRDIPFSAIYFPCYAHVKASLANEDGQVSPGSLLLAGAIAGMPAASLVTPADVIKTRLQVAARAGQTTYSGVIDCFRKILREEGPKALWKGAGARVFRSSPQFGVTLLTYELLQRWFYIDFGGVKPMGSEPVPKSRITLPAPNPDHVGGYKLAVATFAGIENKFGLYLPLFKPPTSTSEGLSGGP</sequence>
<proteinExistence type="inferred from homology"/>
<evidence type="ECO:0000256" key="11">
    <source>
        <dbReference type="ARBA" id="ARBA00023128"/>
    </source>
</evidence>
<feature type="repeat" description="Solcar" evidence="17">
    <location>
        <begin position="398"/>
        <end position="482"/>
    </location>
</feature>
<keyword evidence="9" id="KW-1133">Transmembrane helix</keyword>
<feature type="domain" description="EF-hand" evidence="18">
    <location>
        <begin position="156"/>
        <end position="191"/>
    </location>
</feature>
<dbReference type="GO" id="GO:0005313">
    <property type="term" value="F:L-glutamate transmembrane transporter activity"/>
    <property type="evidence" value="ECO:0007669"/>
    <property type="project" value="TreeGrafter"/>
</dbReference>
<dbReference type="GO" id="GO:0005509">
    <property type="term" value="F:calcium ion binding"/>
    <property type="evidence" value="ECO:0007669"/>
    <property type="project" value="InterPro"/>
</dbReference>
<evidence type="ECO:0000256" key="1">
    <source>
        <dbReference type="ARBA" id="ARBA00004448"/>
    </source>
</evidence>
<dbReference type="InterPro" id="IPR023395">
    <property type="entry name" value="MCP_dom_sf"/>
</dbReference>
<dbReference type="Proteomes" id="UP000694422">
    <property type="component" value="Unplaced"/>
</dbReference>
<dbReference type="GO" id="GO:0005743">
    <property type="term" value="C:mitochondrial inner membrane"/>
    <property type="evidence" value="ECO:0007669"/>
    <property type="project" value="UniProtKB-SubCell"/>
</dbReference>
<accession>A0A8C9QU94</accession>
<evidence type="ECO:0000256" key="9">
    <source>
        <dbReference type="ARBA" id="ARBA00022989"/>
    </source>
</evidence>
<feature type="domain" description="EF-hand" evidence="18">
    <location>
        <begin position="85"/>
        <end position="120"/>
    </location>
</feature>
<dbReference type="Pfam" id="PF00153">
    <property type="entry name" value="Mito_carr"/>
    <property type="match status" value="3"/>
</dbReference>
<dbReference type="PANTHER" id="PTHR45678:SF12">
    <property type="entry name" value="ELECTROGENIC ASPARTATE_GLUTAMATE ANTIPORTER SLC25A13, MITOCHONDRIAL"/>
    <property type="match status" value="1"/>
</dbReference>
<evidence type="ECO:0000259" key="18">
    <source>
        <dbReference type="PROSITE" id="PS50222"/>
    </source>
</evidence>
<dbReference type="GO" id="GO:0015183">
    <property type="term" value="F:L-aspartate transmembrane transporter activity"/>
    <property type="evidence" value="ECO:0007669"/>
    <property type="project" value="TreeGrafter"/>
</dbReference>
<keyword evidence="10" id="KW-0007">Acetylation</keyword>
<dbReference type="Gene3D" id="1.50.40.10">
    <property type="entry name" value="Mitochondrial carrier domain"/>
    <property type="match status" value="1"/>
</dbReference>
<keyword evidence="11" id="KW-0496">Mitochondrion</keyword>
<keyword evidence="6" id="KW-0677">Repeat</keyword>
<evidence type="ECO:0000256" key="5">
    <source>
        <dbReference type="ARBA" id="ARBA00022723"/>
    </source>
</evidence>
<dbReference type="InterPro" id="IPR018108">
    <property type="entry name" value="MCP_transmembrane"/>
</dbReference>
<dbReference type="GO" id="GO:0043490">
    <property type="term" value="P:malate-aspartate shuttle"/>
    <property type="evidence" value="ECO:0007669"/>
    <property type="project" value="TreeGrafter"/>
</dbReference>
<evidence type="ECO:0000256" key="14">
    <source>
        <dbReference type="ARBA" id="ARBA00038674"/>
    </source>
</evidence>
<evidence type="ECO:0000256" key="6">
    <source>
        <dbReference type="ARBA" id="ARBA00022737"/>
    </source>
</evidence>
<evidence type="ECO:0000256" key="12">
    <source>
        <dbReference type="ARBA" id="ARBA00023136"/>
    </source>
</evidence>
<evidence type="ECO:0000256" key="8">
    <source>
        <dbReference type="ARBA" id="ARBA00022837"/>
    </source>
</evidence>
<comment type="subunit">
    <text evidence="14">Homodimer (via N-terminus).</text>
</comment>
<keyword evidence="20" id="KW-1185">Reference proteome</keyword>
<comment type="subcellular location">
    <subcellularLocation>
        <location evidence="1">Mitochondrion inner membrane</location>
        <topology evidence="1">Multi-pass membrane protein</topology>
    </subcellularLocation>
</comment>
<keyword evidence="5" id="KW-0479">Metal-binding</keyword>